<dbReference type="Gene3D" id="3.30.40.10">
    <property type="entry name" value="Zinc/RING finger domain, C3HC4 (zinc finger)"/>
    <property type="match status" value="1"/>
</dbReference>
<dbReference type="KEGG" id="ehx:EMIHUDRAFT_255328"/>
<dbReference type="GO" id="GO:0048188">
    <property type="term" value="C:Set1C/COMPASS complex"/>
    <property type="evidence" value="ECO:0007669"/>
    <property type="project" value="InterPro"/>
</dbReference>
<dbReference type="GO" id="GO:0045893">
    <property type="term" value="P:positive regulation of DNA-templated transcription"/>
    <property type="evidence" value="ECO:0007669"/>
    <property type="project" value="TreeGrafter"/>
</dbReference>
<keyword evidence="2" id="KW-0479">Metal-binding</keyword>
<dbReference type="InterPro" id="IPR011011">
    <property type="entry name" value="Znf_FYVE_PHD"/>
</dbReference>
<evidence type="ECO:0000256" key="1">
    <source>
        <dbReference type="ARBA" id="ARBA00004123"/>
    </source>
</evidence>
<comment type="subcellular location">
    <subcellularLocation>
        <location evidence="1">Nucleus</location>
    </subcellularLocation>
</comment>
<dbReference type="AlphaFoldDB" id="R1EJZ4"/>
<dbReference type="PANTHER" id="PTHR46174:SF1">
    <property type="entry name" value="CXXC-TYPE ZINC FINGER PROTEIN 1"/>
    <property type="match status" value="1"/>
</dbReference>
<dbReference type="PROSITE" id="PS01359">
    <property type="entry name" value="ZF_PHD_1"/>
    <property type="match status" value="1"/>
</dbReference>
<evidence type="ECO:0000256" key="4">
    <source>
        <dbReference type="ARBA" id="ARBA00022833"/>
    </source>
</evidence>
<dbReference type="GO" id="GO:0008270">
    <property type="term" value="F:zinc ion binding"/>
    <property type="evidence" value="ECO:0007669"/>
    <property type="project" value="UniProtKB-KW"/>
</dbReference>
<feature type="domain" description="PHD-type" evidence="7">
    <location>
        <begin position="68"/>
        <end position="122"/>
    </location>
</feature>
<dbReference type="Pfam" id="PF00628">
    <property type="entry name" value="PHD"/>
    <property type="match status" value="1"/>
</dbReference>
<dbReference type="InterPro" id="IPR001965">
    <property type="entry name" value="Znf_PHD"/>
</dbReference>
<evidence type="ECO:0000256" key="6">
    <source>
        <dbReference type="PROSITE-ProRule" id="PRU00146"/>
    </source>
</evidence>
<accession>R1EJZ4</accession>
<evidence type="ECO:0000259" key="7">
    <source>
        <dbReference type="PROSITE" id="PS50016"/>
    </source>
</evidence>
<dbReference type="HOGENOM" id="CLU_1178060_0_0_1"/>
<dbReference type="RefSeq" id="XP_005773638.1">
    <property type="nucleotide sequence ID" value="XM_005773581.1"/>
</dbReference>
<dbReference type="SMART" id="SM00249">
    <property type="entry name" value="PHD"/>
    <property type="match status" value="1"/>
</dbReference>
<dbReference type="PROSITE" id="PS50016">
    <property type="entry name" value="ZF_PHD_2"/>
    <property type="match status" value="1"/>
</dbReference>
<dbReference type="InterPro" id="IPR019787">
    <property type="entry name" value="Znf_PHD-finger"/>
</dbReference>
<proteinExistence type="predicted"/>
<feature type="non-terminal residue" evidence="8">
    <location>
        <position position="1"/>
    </location>
</feature>
<evidence type="ECO:0000256" key="3">
    <source>
        <dbReference type="ARBA" id="ARBA00022771"/>
    </source>
</evidence>
<keyword evidence="5" id="KW-0539">Nucleus</keyword>
<dbReference type="EMBL" id="KB865943">
    <property type="protein sequence ID" value="EOD21209.1"/>
    <property type="molecule type" value="Genomic_DNA"/>
</dbReference>
<dbReference type="InterPro" id="IPR013083">
    <property type="entry name" value="Znf_RING/FYVE/PHD"/>
</dbReference>
<evidence type="ECO:0000313" key="8">
    <source>
        <dbReference type="EMBL" id="EOD21209.1"/>
    </source>
</evidence>
<sequence>AAALDVTVAEEGKVKELVQSHELWAKRATGAFVKRGCGASLLEALTHRGEPLETTAESEDGGGEQSGTTACCFCTGNDAATTSKFMIGCDACDRWYHGPCVGVDKKAADQMTEYVCLFCCRKSGTPYKYGPPEPVPKMTRRPRLRQADKIPLSIPEVEPMRRLMSEAAAWQAEASGEGSAALPASKLLSVIAAGEACEACEVEPEALPALRKVAAQFLAWQSRARAVLGGERSPRP</sequence>
<gene>
    <name evidence="8" type="ORF">EMIHUDRAFT_255328</name>
</gene>
<dbReference type="InterPro" id="IPR037869">
    <property type="entry name" value="Spp1/CFP1"/>
</dbReference>
<name>R1EJZ4_EMIHU</name>
<dbReference type="GeneID" id="17266756"/>
<keyword evidence="3 6" id="KW-0863">Zinc-finger</keyword>
<reference evidence="8" key="1">
    <citation type="submission" date="2012-07" db="EMBL/GenBank/DDBJ databases">
        <title>Genome variability drives Emilianias global distribution.</title>
        <authorList>
            <consortium name="DOE Joint Genome Institute"/>
            <person name="Read B."/>
            <person name="Kegel J."/>
            <person name="Klute M."/>
            <person name="Kuo A."/>
            <person name="Lefebvre S.C."/>
            <person name="Maumus F."/>
            <person name="Mayer C."/>
            <person name="Miller J."/>
            <person name="Allen A."/>
            <person name="Bidle K."/>
            <person name="Borodovsky M."/>
            <person name="Bowler C."/>
            <person name="Brownlee C."/>
            <person name="Claverie J.-M."/>
            <person name="Cock M."/>
            <person name="De Vargas C."/>
            <person name="Elias M."/>
            <person name="Frickenhaus S."/>
            <person name="Gladyshev V.N."/>
            <person name="Gonzalez K."/>
            <person name="Guda C."/>
            <person name="Hadaegh A."/>
            <person name="Herman E."/>
            <person name="Iglesias-Rodriguez D."/>
            <person name="Jones B."/>
            <person name="Lawson T."/>
            <person name="Leese F."/>
            <person name="Lin Y.-C."/>
            <person name="Lindquist E."/>
            <person name="Lobanov A."/>
            <person name="Lucas S."/>
            <person name="Malik S.-H.B."/>
            <person name="Marsh M.E."/>
            <person name="Mock T."/>
            <person name="Monier A."/>
            <person name="Moreau H."/>
            <person name="Mueller-Roeber B."/>
            <person name="Napier J."/>
            <person name="Ogata H."/>
            <person name="Parker M."/>
            <person name="Probert I."/>
            <person name="Quesneville H."/>
            <person name="Raines C."/>
            <person name="Rensing S."/>
            <person name="Riano-Pachon D.M."/>
            <person name="Richier S."/>
            <person name="Rokitta S."/>
            <person name="Salamov A."/>
            <person name="Sarno A.F."/>
            <person name="Schmutz J."/>
            <person name="Schroeder D."/>
            <person name="Shiraiwa Y."/>
            <person name="Soanes D.M."/>
            <person name="Valentin K."/>
            <person name="Van Der Giezen M."/>
            <person name="Van Der Peer Y."/>
            <person name="Vardi A."/>
            <person name="Verret F."/>
            <person name="Von Dassow P."/>
            <person name="Wheeler G."/>
            <person name="Williams B."/>
            <person name="Wilson W."/>
            <person name="Wolfe G."/>
            <person name="Wurch L.L."/>
            <person name="Young J."/>
            <person name="Dacks J.B."/>
            <person name="Delwiche C.F."/>
            <person name="Dyhrman S."/>
            <person name="Glockner G."/>
            <person name="John U."/>
            <person name="Richards T."/>
            <person name="Worden A.Z."/>
            <person name="Zhang X."/>
            <person name="Grigoriev I.V."/>
        </authorList>
    </citation>
    <scope>NUCLEOTIDE SEQUENCE</scope>
    <source>
        <strain evidence="8">CCMP1516</strain>
    </source>
</reference>
<dbReference type="SUPFAM" id="SSF57903">
    <property type="entry name" value="FYVE/PHD zinc finger"/>
    <property type="match status" value="1"/>
</dbReference>
<keyword evidence="4" id="KW-0862">Zinc</keyword>
<organism evidence="8">
    <name type="scientific">Emiliania huxleyi</name>
    <name type="common">Coccolithophore</name>
    <name type="synonym">Pontosphaera huxleyi</name>
    <dbReference type="NCBI Taxonomy" id="2903"/>
    <lineage>
        <taxon>Eukaryota</taxon>
        <taxon>Haptista</taxon>
        <taxon>Haptophyta</taxon>
        <taxon>Prymnesiophyceae</taxon>
        <taxon>Isochrysidales</taxon>
        <taxon>Noelaerhabdaceae</taxon>
        <taxon>Emiliania</taxon>
    </lineage>
</organism>
<protein>
    <recommendedName>
        <fullName evidence="7">PHD-type domain-containing protein</fullName>
    </recommendedName>
</protein>
<dbReference type="InterPro" id="IPR019786">
    <property type="entry name" value="Zinc_finger_PHD-type_CS"/>
</dbReference>
<dbReference type="PANTHER" id="PTHR46174">
    <property type="entry name" value="CXXC-TYPE ZINC FINGER PROTEIN 1"/>
    <property type="match status" value="1"/>
</dbReference>
<evidence type="ECO:0000256" key="2">
    <source>
        <dbReference type="ARBA" id="ARBA00022723"/>
    </source>
</evidence>
<evidence type="ECO:0000256" key="5">
    <source>
        <dbReference type="ARBA" id="ARBA00023242"/>
    </source>
</evidence>